<dbReference type="PANTHER" id="PTHR17490">
    <property type="entry name" value="SUA5"/>
    <property type="match status" value="1"/>
</dbReference>
<evidence type="ECO:0000256" key="9">
    <source>
        <dbReference type="ARBA" id="ARBA00022741"/>
    </source>
</evidence>
<evidence type="ECO:0000256" key="8">
    <source>
        <dbReference type="ARBA" id="ARBA00022695"/>
    </source>
</evidence>
<dbReference type="EMBL" id="CP046457">
    <property type="protein sequence ID" value="QGU00718.1"/>
    <property type="molecule type" value="Genomic_DNA"/>
</dbReference>
<feature type="binding site" evidence="13">
    <location>
        <position position="83"/>
    </location>
    <ligand>
        <name>L-threonine</name>
        <dbReference type="ChEBI" id="CHEBI:57926"/>
    </ligand>
</feature>
<dbReference type="PROSITE" id="PS51163">
    <property type="entry name" value="YRDC"/>
    <property type="match status" value="1"/>
</dbReference>
<evidence type="ECO:0000256" key="13">
    <source>
        <dbReference type="PIRSR" id="PIRSR004930-1"/>
    </source>
</evidence>
<feature type="binding site" evidence="13">
    <location>
        <position position="102"/>
    </location>
    <ligand>
        <name>L-threonine</name>
        <dbReference type="ChEBI" id="CHEBI:57926"/>
    </ligand>
</feature>
<dbReference type="SUPFAM" id="SSF55821">
    <property type="entry name" value="YrdC/RibB"/>
    <property type="match status" value="1"/>
</dbReference>
<dbReference type="Proteomes" id="UP000426444">
    <property type="component" value="Chromosome"/>
</dbReference>
<dbReference type="AlphaFoldDB" id="A0A6I6DPD1"/>
<dbReference type="InterPro" id="IPR017945">
    <property type="entry name" value="DHBP_synth_RibB-like_a/b_dom"/>
</dbReference>
<evidence type="ECO:0000259" key="14">
    <source>
        <dbReference type="PROSITE" id="PS51163"/>
    </source>
</evidence>
<dbReference type="Pfam" id="PF03481">
    <property type="entry name" value="Sua5_C"/>
    <property type="match status" value="1"/>
</dbReference>
<comment type="similarity">
    <text evidence="2">Belongs to the SUA5 family.</text>
</comment>
<feature type="domain" description="YrdC-like" evidence="14">
    <location>
        <begin position="1"/>
        <end position="160"/>
    </location>
</feature>
<dbReference type="GO" id="GO:0003725">
    <property type="term" value="F:double-stranded RNA binding"/>
    <property type="evidence" value="ECO:0007669"/>
    <property type="project" value="InterPro"/>
</dbReference>
<evidence type="ECO:0000256" key="5">
    <source>
        <dbReference type="ARBA" id="ARBA00022490"/>
    </source>
</evidence>
<feature type="binding site" evidence="13">
    <location>
        <position position="29"/>
    </location>
    <ligand>
        <name>L-threonine</name>
        <dbReference type="ChEBI" id="CHEBI:57926"/>
    </ligand>
</feature>
<evidence type="ECO:0000256" key="2">
    <source>
        <dbReference type="ARBA" id="ARBA00007663"/>
    </source>
</evidence>
<dbReference type="GO" id="GO:0005524">
    <property type="term" value="F:ATP binding"/>
    <property type="evidence" value="ECO:0007669"/>
    <property type="project" value="UniProtKB-KW"/>
</dbReference>
<evidence type="ECO:0000256" key="4">
    <source>
        <dbReference type="ARBA" id="ARBA00015492"/>
    </source>
</evidence>
<comment type="catalytic activity">
    <reaction evidence="12">
        <text>L-threonine + hydrogencarbonate + ATP = L-threonylcarbamoyladenylate + diphosphate + H2O</text>
        <dbReference type="Rhea" id="RHEA:36407"/>
        <dbReference type="ChEBI" id="CHEBI:15377"/>
        <dbReference type="ChEBI" id="CHEBI:17544"/>
        <dbReference type="ChEBI" id="CHEBI:30616"/>
        <dbReference type="ChEBI" id="CHEBI:33019"/>
        <dbReference type="ChEBI" id="CHEBI:57926"/>
        <dbReference type="ChEBI" id="CHEBI:73682"/>
        <dbReference type="EC" id="2.7.7.87"/>
    </reaction>
</comment>
<dbReference type="NCBIfam" id="TIGR00057">
    <property type="entry name" value="L-threonylcarbamoyladenylate synthase"/>
    <property type="match status" value="1"/>
</dbReference>
<evidence type="ECO:0000313" key="16">
    <source>
        <dbReference type="Proteomes" id="UP000426444"/>
    </source>
</evidence>
<dbReference type="InterPro" id="IPR005145">
    <property type="entry name" value="Sua5_C"/>
</dbReference>
<keyword evidence="7" id="KW-0819">tRNA processing</keyword>
<evidence type="ECO:0000256" key="7">
    <source>
        <dbReference type="ARBA" id="ARBA00022694"/>
    </source>
</evidence>
<feature type="binding site" evidence="13">
    <location>
        <position position="104"/>
    </location>
    <ligand>
        <name>ATP</name>
        <dbReference type="ChEBI" id="CHEBI:30616"/>
    </ligand>
</feature>
<dbReference type="KEGG" id="salq:SYNTR_2124"/>
<dbReference type="Gene3D" id="3.90.870.10">
    <property type="entry name" value="DHBP synthase"/>
    <property type="match status" value="1"/>
</dbReference>
<evidence type="ECO:0000256" key="3">
    <source>
        <dbReference type="ARBA" id="ARBA00012584"/>
    </source>
</evidence>
<sequence>MGGHCLNKEAAKKVFAAKMRPLDSPLLVHVSTIEQVNELVNTIPEAAKKLMNEFWPGPLSIILPSKETVPPEVTGGKKTVGLRMPAHPVAIALINKTGPLAATSANLSGRPSPVTAEHVKNDLEGRIPIILDAGPTGVGVESTIVDLSTSETTILRHGGIDEEKIRECLEAEYINVETQDSSYQTLIKIILAKNMNDFYKLIENNIRNKKKIGVVHNNIINTNSIKNVYNNYLINLEKNTGELFSLLRDAETKKVEVLIFAPLPEDKFGLSSALIERIRKATSKE</sequence>
<proteinExistence type="inferred from homology"/>
<dbReference type="PIRSF" id="PIRSF004930">
    <property type="entry name" value="Tln_factor_SUA5"/>
    <property type="match status" value="1"/>
</dbReference>
<evidence type="ECO:0000256" key="10">
    <source>
        <dbReference type="ARBA" id="ARBA00022840"/>
    </source>
</evidence>
<dbReference type="InterPro" id="IPR010923">
    <property type="entry name" value="T(6)A37_SUA5"/>
</dbReference>
<feature type="binding site" evidence="13">
    <location>
        <position position="156"/>
    </location>
    <ligand>
        <name>ATP</name>
        <dbReference type="ChEBI" id="CHEBI:30616"/>
    </ligand>
</feature>
<dbReference type="InterPro" id="IPR006070">
    <property type="entry name" value="Sua5-like_dom"/>
</dbReference>
<keyword evidence="16" id="KW-1185">Reference proteome</keyword>
<reference evidence="16" key="1">
    <citation type="journal article" date="2019" name="Microbiology">
        <title>Complete Genome Sequence of an Uncultured Bacterium of the Candidate Phylum Bipolaricaulota.</title>
        <authorList>
            <person name="Kadnikov V.V."/>
            <person name="Mardanov A.V."/>
            <person name="Beletsky A.V."/>
            <person name="Frank Y.A."/>
            <person name="Karnachuk O.V."/>
            <person name="Ravin N.V."/>
        </authorList>
    </citation>
    <scope>NUCLEOTIDE SEQUENCE [LARGE SCALE GENOMIC DNA]</scope>
</reference>
<evidence type="ECO:0000313" key="15">
    <source>
        <dbReference type="EMBL" id="QGU00718.1"/>
    </source>
</evidence>
<keyword evidence="9 13" id="KW-0547">Nucleotide-binding</keyword>
<keyword evidence="10 13" id="KW-0067">ATP-binding</keyword>
<feature type="binding site" evidence="13">
    <location>
        <position position="183"/>
    </location>
    <ligand>
        <name>ATP</name>
        <dbReference type="ChEBI" id="CHEBI:30616"/>
    </ligand>
</feature>
<feature type="binding site" evidence="13">
    <location>
        <position position="20"/>
    </location>
    <ligand>
        <name>ATP</name>
        <dbReference type="ChEBI" id="CHEBI:30616"/>
    </ligand>
</feature>
<evidence type="ECO:0000256" key="11">
    <source>
        <dbReference type="ARBA" id="ARBA00029774"/>
    </source>
</evidence>
<dbReference type="GO" id="GO:0000049">
    <property type="term" value="F:tRNA binding"/>
    <property type="evidence" value="ECO:0007669"/>
    <property type="project" value="TreeGrafter"/>
</dbReference>
<dbReference type="GO" id="GO:0008033">
    <property type="term" value="P:tRNA processing"/>
    <property type="evidence" value="ECO:0007669"/>
    <property type="project" value="UniProtKB-KW"/>
</dbReference>
<dbReference type="InterPro" id="IPR038385">
    <property type="entry name" value="Sua5/YwlC_C"/>
</dbReference>
<accession>A0A6I6DPD1</accession>
<feature type="binding site" evidence="13">
    <location>
        <position position="79"/>
    </location>
    <ligand>
        <name>ATP</name>
        <dbReference type="ChEBI" id="CHEBI:30616"/>
    </ligand>
</feature>
<feature type="binding site" evidence="13">
    <location>
        <position position="112"/>
    </location>
    <ligand>
        <name>ATP</name>
        <dbReference type="ChEBI" id="CHEBI:30616"/>
    </ligand>
</feature>
<feature type="binding site" evidence="13">
    <location>
        <position position="142"/>
    </location>
    <ligand>
        <name>L-threonine</name>
        <dbReference type="ChEBI" id="CHEBI:57926"/>
    </ligand>
</feature>
<dbReference type="GO" id="GO:0006450">
    <property type="term" value="P:regulation of translational fidelity"/>
    <property type="evidence" value="ECO:0007669"/>
    <property type="project" value="TreeGrafter"/>
</dbReference>
<dbReference type="InterPro" id="IPR050156">
    <property type="entry name" value="TC-AMP_synthase_SUA5"/>
</dbReference>
<comment type="subcellular location">
    <subcellularLocation>
        <location evidence="1">Cytoplasm</location>
    </subcellularLocation>
</comment>
<evidence type="ECO:0000256" key="6">
    <source>
        <dbReference type="ARBA" id="ARBA00022679"/>
    </source>
</evidence>
<keyword evidence="8 15" id="KW-0548">Nucleotidyltransferase</keyword>
<organism evidence="15 16">
    <name type="scientific">Candidatus Syntrophocurvum alkaliphilum</name>
    <dbReference type="NCBI Taxonomy" id="2293317"/>
    <lineage>
        <taxon>Bacteria</taxon>
        <taxon>Bacillati</taxon>
        <taxon>Bacillota</taxon>
        <taxon>Clostridia</taxon>
        <taxon>Eubacteriales</taxon>
        <taxon>Syntrophomonadaceae</taxon>
        <taxon>Candidatus Syntrophocurvum</taxon>
    </lineage>
</organism>
<gene>
    <name evidence="15" type="ORF">SYNTR_2124</name>
</gene>
<dbReference type="GO" id="GO:0061710">
    <property type="term" value="F:L-threonylcarbamoyladenylate synthase"/>
    <property type="evidence" value="ECO:0007669"/>
    <property type="project" value="UniProtKB-EC"/>
</dbReference>
<keyword evidence="5" id="KW-0963">Cytoplasm</keyword>
<dbReference type="EC" id="2.7.7.87" evidence="3"/>
<name>A0A6I6DPD1_9FIRM</name>
<dbReference type="GO" id="GO:0005737">
    <property type="term" value="C:cytoplasm"/>
    <property type="evidence" value="ECO:0007669"/>
    <property type="project" value="UniProtKB-SubCell"/>
</dbReference>
<dbReference type="Gene3D" id="3.40.50.11030">
    <property type="entry name" value="Threonylcarbamoyl-AMP synthase, C-terminal domain"/>
    <property type="match status" value="1"/>
</dbReference>
<evidence type="ECO:0000256" key="1">
    <source>
        <dbReference type="ARBA" id="ARBA00004496"/>
    </source>
</evidence>
<dbReference type="Pfam" id="PF01300">
    <property type="entry name" value="Sua5_yciO_yrdC"/>
    <property type="match status" value="1"/>
</dbReference>
<dbReference type="PANTHER" id="PTHR17490:SF16">
    <property type="entry name" value="THREONYLCARBAMOYL-AMP SYNTHASE"/>
    <property type="match status" value="1"/>
</dbReference>
<keyword evidence="6 15" id="KW-0808">Transferase</keyword>
<evidence type="ECO:0000256" key="12">
    <source>
        <dbReference type="ARBA" id="ARBA00048366"/>
    </source>
</evidence>
<protein>
    <recommendedName>
        <fullName evidence="4">Threonylcarbamoyl-AMP synthase</fullName>
        <ecNumber evidence="3">2.7.7.87</ecNumber>
    </recommendedName>
    <alternativeName>
        <fullName evidence="11">L-threonylcarbamoyladenylate synthase</fullName>
    </alternativeName>
</protein>